<reference evidence="2" key="1">
    <citation type="submission" date="2021-02" db="EMBL/GenBank/DDBJ databases">
        <authorList>
            <person name="Nowell W R."/>
        </authorList>
    </citation>
    <scope>NUCLEOTIDE SEQUENCE</scope>
</reference>
<sequence length="255" mass="28349">EPCSNNNNSNNNTIVNNHSSDDLTQEYMSGNNSIQSNIYDEPKDLPEITSICPPPPPPPPPPLPAGGFPPIIPSINRSLSCQRASTMTSPRESINSNIPSSTVTSTIPSNLSDTRILRELRENPLFTRAKEQLEIEPGSNGRRSGRRLIGSTTKLANTETIANDAVAYVRLDNYSKINMKKVVNESPTPQQQLETIIINSDELNSILGKRTKSMNEMNVVKSRPYSKSSLQAQYRQSELELIFQVGNFLFFFCIH</sequence>
<proteinExistence type="predicted"/>
<protein>
    <submittedName>
        <fullName evidence="2">Uncharacterized protein</fullName>
    </submittedName>
</protein>
<evidence type="ECO:0000256" key="1">
    <source>
        <dbReference type="SAM" id="MobiDB-lite"/>
    </source>
</evidence>
<evidence type="ECO:0000313" key="3">
    <source>
        <dbReference type="Proteomes" id="UP000676336"/>
    </source>
</evidence>
<dbReference type="Proteomes" id="UP000676336">
    <property type="component" value="Unassembled WGS sequence"/>
</dbReference>
<feature type="compositionally biased region" description="Pro residues" evidence="1">
    <location>
        <begin position="52"/>
        <end position="64"/>
    </location>
</feature>
<dbReference type="AlphaFoldDB" id="A0A8S2PZL9"/>
<feature type="region of interest" description="Disordered" evidence="1">
    <location>
        <begin position="1"/>
        <end position="65"/>
    </location>
</feature>
<dbReference type="SUPFAM" id="SSF101447">
    <property type="entry name" value="Formin homology 2 domain (FH2 domain)"/>
    <property type="match status" value="1"/>
</dbReference>
<feature type="compositionally biased region" description="Low complexity" evidence="1">
    <location>
        <begin position="1"/>
        <end position="18"/>
    </location>
</feature>
<feature type="non-terminal residue" evidence="2">
    <location>
        <position position="1"/>
    </location>
</feature>
<feature type="compositionally biased region" description="Polar residues" evidence="1">
    <location>
        <begin position="26"/>
        <end position="38"/>
    </location>
</feature>
<gene>
    <name evidence="2" type="ORF">SMN809_LOCUS16201</name>
</gene>
<organism evidence="2 3">
    <name type="scientific">Rotaria magnacalcarata</name>
    <dbReference type="NCBI Taxonomy" id="392030"/>
    <lineage>
        <taxon>Eukaryota</taxon>
        <taxon>Metazoa</taxon>
        <taxon>Spiralia</taxon>
        <taxon>Gnathifera</taxon>
        <taxon>Rotifera</taxon>
        <taxon>Eurotatoria</taxon>
        <taxon>Bdelloidea</taxon>
        <taxon>Philodinida</taxon>
        <taxon>Philodinidae</taxon>
        <taxon>Rotaria</taxon>
    </lineage>
</organism>
<feature type="compositionally biased region" description="Low complexity" evidence="1">
    <location>
        <begin position="93"/>
        <end position="107"/>
    </location>
</feature>
<feature type="region of interest" description="Disordered" evidence="1">
    <location>
        <begin position="88"/>
        <end position="107"/>
    </location>
</feature>
<accession>A0A8S2PZL9</accession>
<comment type="caution">
    <text evidence="2">The sequence shown here is derived from an EMBL/GenBank/DDBJ whole genome shotgun (WGS) entry which is preliminary data.</text>
</comment>
<dbReference type="EMBL" id="CAJOBI010007171">
    <property type="protein sequence ID" value="CAF4079131.1"/>
    <property type="molecule type" value="Genomic_DNA"/>
</dbReference>
<name>A0A8S2PZL9_9BILA</name>
<evidence type="ECO:0000313" key="2">
    <source>
        <dbReference type="EMBL" id="CAF4079131.1"/>
    </source>
</evidence>